<organism evidence="3 4">
    <name type="scientific">Methanolobus profundi</name>
    <dbReference type="NCBI Taxonomy" id="487685"/>
    <lineage>
        <taxon>Archaea</taxon>
        <taxon>Methanobacteriati</taxon>
        <taxon>Methanobacteriota</taxon>
        <taxon>Stenosarchaea group</taxon>
        <taxon>Methanomicrobia</taxon>
        <taxon>Methanosarcinales</taxon>
        <taxon>Methanosarcinaceae</taxon>
        <taxon>Methanolobus</taxon>
    </lineage>
</organism>
<dbReference type="SMART" id="SM01204">
    <property type="entry name" value="FIST_C"/>
    <property type="match status" value="1"/>
</dbReference>
<evidence type="ECO:0000313" key="4">
    <source>
        <dbReference type="Proteomes" id="UP000198535"/>
    </source>
</evidence>
<dbReference type="EMBL" id="FOUJ01000003">
    <property type="protein sequence ID" value="SFM55296.1"/>
    <property type="molecule type" value="Genomic_DNA"/>
</dbReference>
<protein>
    <submittedName>
        <fullName evidence="3">Uncharacterized conserved protein, contains FIST_N domain</fullName>
    </submittedName>
</protein>
<proteinExistence type="predicted"/>
<dbReference type="SMART" id="SM00897">
    <property type="entry name" value="FIST"/>
    <property type="match status" value="1"/>
</dbReference>
<keyword evidence="4" id="KW-1185">Reference proteome</keyword>
<dbReference type="InterPro" id="IPR019494">
    <property type="entry name" value="FIST_C"/>
</dbReference>
<feature type="domain" description="FIST" evidence="1">
    <location>
        <begin position="23"/>
        <end position="208"/>
    </location>
</feature>
<dbReference type="PANTHER" id="PTHR40252">
    <property type="entry name" value="BLR0328 PROTEIN"/>
    <property type="match status" value="1"/>
</dbReference>
<name>A0A1I4RSV1_9EURY</name>
<dbReference type="Pfam" id="PF10442">
    <property type="entry name" value="FIST_C"/>
    <property type="match status" value="1"/>
</dbReference>
<dbReference type="Pfam" id="PF08495">
    <property type="entry name" value="FIST"/>
    <property type="match status" value="1"/>
</dbReference>
<dbReference type="AlphaFoldDB" id="A0A1I4RSV1"/>
<dbReference type="Proteomes" id="UP000198535">
    <property type="component" value="Unassembled WGS sequence"/>
</dbReference>
<dbReference type="STRING" id="487685.SAMN04488696_1563"/>
<dbReference type="OrthoDB" id="140075at2157"/>
<gene>
    <name evidence="3" type="ORF">SAMN04488696_1563</name>
</gene>
<dbReference type="PANTHER" id="PTHR40252:SF2">
    <property type="entry name" value="BLR0328 PROTEIN"/>
    <property type="match status" value="1"/>
</dbReference>
<evidence type="ECO:0000259" key="2">
    <source>
        <dbReference type="SMART" id="SM01204"/>
    </source>
</evidence>
<feature type="domain" description="FIST C-domain" evidence="2">
    <location>
        <begin position="209"/>
        <end position="354"/>
    </location>
</feature>
<reference evidence="4" key="1">
    <citation type="submission" date="2016-10" db="EMBL/GenBank/DDBJ databases">
        <authorList>
            <person name="Varghese N."/>
            <person name="Submissions S."/>
        </authorList>
    </citation>
    <scope>NUCLEOTIDE SEQUENCE [LARGE SCALE GENOMIC DNA]</scope>
    <source>
        <strain evidence="4">Mob M</strain>
    </source>
</reference>
<evidence type="ECO:0000259" key="1">
    <source>
        <dbReference type="SMART" id="SM00897"/>
    </source>
</evidence>
<accession>A0A1I4RSV1</accession>
<sequence length="373" mass="41895">MYIPTSNVHDIINAIEELNVPKNETVFIMLAEQELPDITHLLSELNKKKIDFIGALFPGLIYGPKKYKSGAIIYPLPVMQRPILIQDLSKSNLELEKMIQQFKPDKKKSATAFIVVDCQSSNISSFLSSFFNLFANSIEYMGCGAGFLDVSSRKCIFTPDGFFQDSAVISFIDMKCKLGVHHGWIRSIGAAVVTKSEGNIIKELNWRNALEVYTEIVTPDMGTKFDDTNFYKISRRYPFGIYTEGHEDLIREVLIATDEGYLVCAGDMPENAILNILKSDKRSQINSAEKVLDDCFKEDDLDVEHCLVLDCIGRALYLQEGFEEELIAISNGLKNRNVNIIPEGVMSLGEIASMGEDMIEFLNKTIVVGVFHE</sequence>
<dbReference type="InterPro" id="IPR013702">
    <property type="entry name" value="FIST_domain_N"/>
</dbReference>
<evidence type="ECO:0000313" key="3">
    <source>
        <dbReference type="EMBL" id="SFM55296.1"/>
    </source>
</evidence>
<dbReference type="RefSeq" id="WP_091935747.1">
    <property type="nucleotide sequence ID" value="NZ_FOUJ01000003.1"/>
</dbReference>